<keyword evidence="1" id="KW-0472">Membrane</keyword>
<organism evidence="2">
    <name type="scientific">Anguilla anguilla</name>
    <name type="common">European freshwater eel</name>
    <name type="synonym">Muraena anguilla</name>
    <dbReference type="NCBI Taxonomy" id="7936"/>
    <lineage>
        <taxon>Eukaryota</taxon>
        <taxon>Metazoa</taxon>
        <taxon>Chordata</taxon>
        <taxon>Craniata</taxon>
        <taxon>Vertebrata</taxon>
        <taxon>Euteleostomi</taxon>
        <taxon>Actinopterygii</taxon>
        <taxon>Neopterygii</taxon>
        <taxon>Teleostei</taxon>
        <taxon>Anguilliformes</taxon>
        <taxon>Anguillidae</taxon>
        <taxon>Anguilla</taxon>
    </lineage>
</organism>
<protein>
    <submittedName>
        <fullName evidence="2">Uncharacterized protein</fullName>
    </submittedName>
</protein>
<reference evidence="2" key="2">
    <citation type="journal article" date="2015" name="Fish Shellfish Immunol.">
        <title>Early steps in the European eel (Anguilla anguilla)-Vibrio vulnificus interaction in the gills: Role of the RtxA13 toxin.</title>
        <authorList>
            <person name="Callol A."/>
            <person name="Pajuelo D."/>
            <person name="Ebbesson L."/>
            <person name="Teles M."/>
            <person name="MacKenzie S."/>
            <person name="Amaro C."/>
        </authorList>
    </citation>
    <scope>NUCLEOTIDE SEQUENCE</scope>
</reference>
<dbReference type="AlphaFoldDB" id="A0A0E9WX81"/>
<name>A0A0E9WX81_ANGAN</name>
<keyword evidence="1" id="KW-0812">Transmembrane</keyword>
<proteinExistence type="predicted"/>
<dbReference type="EMBL" id="GBXM01014382">
    <property type="protein sequence ID" value="JAH94195.1"/>
    <property type="molecule type" value="Transcribed_RNA"/>
</dbReference>
<reference evidence="2" key="1">
    <citation type="submission" date="2014-11" db="EMBL/GenBank/DDBJ databases">
        <authorList>
            <person name="Amaro Gonzalez C."/>
        </authorList>
    </citation>
    <scope>NUCLEOTIDE SEQUENCE</scope>
</reference>
<sequence length="69" mass="8163">MFVNGREKKVWVLYALEFGFVIINTRLEVASGMFIGVAGFRFFKVSSFWYLLSLRSYSYYVALQKEFIK</sequence>
<keyword evidence="1" id="KW-1133">Transmembrane helix</keyword>
<evidence type="ECO:0000256" key="1">
    <source>
        <dbReference type="SAM" id="Phobius"/>
    </source>
</evidence>
<feature type="transmembrane region" description="Helical" evidence="1">
    <location>
        <begin position="12"/>
        <end position="35"/>
    </location>
</feature>
<feature type="transmembrane region" description="Helical" evidence="1">
    <location>
        <begin position="47"/>
        <end position="63"/>
    </location>
</feature>
<accession>A0A0E9WX81</accession>
<evidence type="ECO:0000313" key="2">
    <source>
        <dbReference type="EMBL" id="JAH94195.1"/>
    </source>
</evidence>